<dbReference type="GO" id="GO:1903259">
    <property type="term" value="P:exon-exon junction complex disassembly"/>
    <property type="evidence" value="ECO:0007669"/>
    <property type="project" value="InterPro"/>
</dbReference>
<comment type="similarity">
    <text evidence="1">Belongs to the pym family.</text>
</comment>
<dbReference type="InterPro" id="IPR039333">
    <property type="entry name" value="PYM1"/>
</dbReference>
<keyword evidence="2" id="KW-0175">Coiled coil</keyword>
<dbReference type="SMART" id="SM01273">
    <property type="entry name" value="Mago-bind"/>
    <property type="match status" value="1"/>
</dbReference>
<feature type="region of interest" description="Disordered" evidence="3">
    <location>
        <begin position="1"/>
        <end position="155"/>
    </location>
</feature>
<proteinExistence type="inferred from homology"/>
<dbReference type="GO" id="GO:0003723">
    <property type="term" value="F:RNA binding"/>
    <property type="evidence" value="ECO:0007669"/>
    <property type="project" value="TreeGrafter"/>
</dbReference>
<dbReference type="RefSeq" id="XP_022090724.1">
    <property type="nucleotide sequence ID" value="XM_022235032.1"/>
</dbReference>
<evidence type="ECO:0000256" key="2">
    <source>
        <dbReference type="SAM" id="Coils"/>
    </source>
</evidence>
<dbReference type="InterPro" id="IPR015362">
    <property type="entry name" value="WIBG_mago-bd"/>
</dbReference>
<feature type="compositionally biased region" description="Polar residues" evidence="3">
    <location>
        <begin position="1"/>
        <end position="12"/>
    </location>
</feature>
<feature type="coiled-coil region" evidence="2">
    <location>
        <begin position="155"/>
        <end position="201"/>
    </location>
</feature>
<evidence type="ECO:0000256" key="3">
    <source>
        <dbReference type="SAM" id="MobiDB-lite"/>
    </source>
</evidence>
<dbReference type="Pfam" id="PF09282">
    <property type="entry name" value="Mago-bind"/>
    <property type="match status" value="1"/>
</dbReference>
<evidence type="ECO:0000259" key="4">
    <source>
        <dbReference type="SMART" id="SM01273"/>
    </source>
</evidence>
<dbReference type="OrthoDB" id="21625at2759"/>
<name>A0A8B7YBU7_ACAPL</name>
<dbReference type="AlphaFoldDB" id="A0A8B7YBU7"/>
<evidence type="ECO:0000313" key="6">
    <source>
        <dbReference type="RefSeq" id="XP_022090724.1"/>
    </source>
</evidence>
<evidence type="ECO:0000313" key="5">
    <source>
        <dbReference type="Proteomes" id="UP000694845"/>
    </source>
</evidence>
<dbReference type="OMA" id="IPGCADS"/>
<feature type="compositionally biased region" description="Basic residues" evidence="3">
    <location>
        <begin position="85"/>
        <end position="96"/>
    </location>
</feature>
<dbReference type="SUPFAM" id="SSF101931">
    <property type="entry name" value="Pym (Within the bgcn gene intron protein, WIBG), N-terminal domain"/>
    <property type="match status" value="1"/>
</dbReference>
<dbReference type="PANTHER" id="PTHR22959">
    <property type="entry name" value="PYM PROTEIN"/>
    <property type="match status" value="1"/>
</dbReference>
<sequence>MASSVHTITDETGTYIPASQRPDGTWRKARRVKEGYVPQEEVPVFESRGRKWLNSRPTMPPGMHHDPDPPPEAKPEPETRSMSKSAKKKEKRKQKKQERAADDSGRSVHEPPDDISQKLADVSLSPALTAGDTDAATQRTGRAPSAPPDKRAKTLRKKLRQMEELQAKIDSGELASPSKDQLEKLARRAEVEEELEKLIAEFGV</sequence>
<gene>
    <name evidence="6" type="primary">LOC110979329</name>
</gene>
<dbReference type="InterPro" id="IPR036348">
    <property type="entry name" value="WIBG_N_sf"/>
</dbReference>
<evidence type="ECO:0000256" key="1">
    <source>
        <dbReference type="ARBA" id="ARBA00009394"/>
    </source>
</evidence>
<dbReference type="PANTHER" id="PTHR22959:SF0">
    <property type="entry name" value="PARTNER OF Y14 AND MAGO"/>
    <property type="match status" value="1"/>
</dbReference>
<feature type="compositionally biased region" description="Basic and acidic residues" evidence="3">
    <location>
        <begin position="97"/>
        <end position="116"/>
    </location>
</feature>
<feature type="domain" description="WIBG Mago-binding" evidence="4">
    <location>
        <begin position="12"/>
        <end position="38"/>
    </location>
</feature>
<feature type="compositionally biased region" description="Basic and acidic residues" evidence="3">
    <location>
        <begin position="63"/>
        <end position="81"/>
    </location>
</feature>
<dbReference type="GO" id="GO:0035145">
    <property type="term" value="C:exon-exon junction complex"/>
    <property type="evidence" value="ECO:0007669"/>
    <property type="project" value="TreeGrafter"/>
</dbReference>
<dbReference type="KEGG" id="aplc:110979329"/>
<dbReference type="GO" id="GO:0005737">
    <property type="term" value="C:cytoplasm"/>
    <property type="evidence" value="ECO:0007669"/>
    <property type="project" value="TreeGrafter"/>
</dbReference>
<accession>A0A8B7YBU7</accession>
<dbReference type="GeneID" id="110979329"/>
<dbReference type="Proteomes" id="UP000694845">
    <property type="component" value="Unplaced"/>
</dbReference>
<reference evidence="6" key="1">
    <citation type="submission" date="2025-08" db="UniProtKB">
        <authorList>
            <consortium name="RefSeq"/>
        </authorList>
    </citation>
    <scope>IDENTIFICATION</scope>
</reference>
<protein>
    <submittedName>
        <fullName evidence="6">Partner of Y14 and mago-like</fullName>
    </submittedName>
</protein>
<dbReference type="CTD" id="84305"/>
<keyword evidence="5" id="KW-1185">Reference proteome</keyword>
<organism evidence="5 6">
    <name type="scientific">Acanthaster planci</name>
    <name type="common">Crown-of-thorns starfish</name>
    <dbReference type="NCBI Taxonomy" id="133434"/>
    <lineage>
        <taxon>Eukaryota</taxon>
        <taxon>Metazoa</taxon>
        <taxon>Echinodermata</taxon>
        <taxon>Eleutherozoa</taxon>
        <taxon>Asterozoa</taxon>
        <taxon>Asteroidea</taxon>
        <taxon>Valvatacea</taxon>
        <taxon>Valvatida</taxon>
        <taxon>Acanthasteridae</taxon>
        <taxon>Acanthaster</taxon>
    </lineage>
</organism>